<comment type="similarity">
    <text evidence="5 20">In the N-terminal section; belongs to the N-acetylglucosamine-1-phosphate uridyltransferase family.</text>
</comment>
<comment type="pathway">
    <text evidence="3 20">Nucleotide-sugar biosynthesis; UDP-N-acetyl-alpha-D-glucosamine biosynthesis; UDP-N-acetyl-alpha-D-glucosamine from N-acetyl-alpha-D-glucosamine 1-phosphate: step 1/1.</text>
</comment>
<dbReference type="STRING" id="258515.SAMN05192585_11456"/>
<evidence type="ECO:0000259" key="21">
    <source>
        <dbReference type="Pfam" id="PF00483"/>
    </source>
</evidence>
<dbReference type="GO" id="GO:0000287">
    <property type="term" value="F:magnesium ion binding"/>
    <property type="evidence" value="ECO:0007669"/>
    <property type="project" value="UniProtKB-UniRule"/>
</dbReference>
<reference evidence="22 23" key="1">
    <citation type="submission" date="2016-10" db="EMBL/GenBank/DDBJ databases">
        <authorList>
            <person name="de Groot N.N."/>
        </authorList>
    </citation>
    <scope>NUCLEOTIDE SEQUENCE [LARGE SCALE GENOMIC DNA]</scope>
    <source>
        <strain evidence="22 23">CGMCC 1.5012</strain>
    </source>
</reference>
<dbReference type="GO" id="GO:0003977">
    <property type="term" value="F:UDP-N-acetylglucosamine diphosphorylase activity"/>
    <property type="evidence" value="ECO:0007669"/>
    <property type="project" value="UniProtKB-UniRule"/>
</dbReference>
<comment type="pathway">
    <text evidence="2 20">Nucleotide-sugar biosynthesis; UDP-N-acetyl-alpha-D-glucosamine biosynthesis; N-acetyl-alpha-D-glucosamine 1-phosphate from alpha-D-glucosamine 6-phosphate (route II): step 2/2.</text>
</comment>
<keyword evidence="23" id="KW-1185">Reference proteome</keyword>
<feature type="binding site" evidence="20">
    <location>
        <position position="103"/>
    </location>
    <ligand>
        <name>Mg(2+)</name>
        <dbReference type="ChEBI" id="CHEBI:18420"/>
    </ligand>
</feature>
<feature type="binding site" evidence="20">
    <location>
        <position position="422"/>
    </location>
    <ligand>
        <name>acetyl-CoA</name>
        <dbReference type="ChEBI" id="CHEBI:57288"/>
    </ligand>
</feature>
<keyword evidence="15 20" id="KW-0012">Acyltransferase</keyword>
<keyword evidence="7 20" id="KW-0808">Transferase</keyword>
<dbReference type="PANTHER" id="PTHR43584">
    <property type="entry name" value="NUCLEOTIDYL TRANSFERASE"/>
    <property type="match status" value="1"/>
</dbReference>
<feature type="binding site" evidence="20">
    <location>
        <position position="72"/>
    </location>
    <ligand>
        <name>UDP-N-acetyl-alpha-D-glucosamine</name>
        <dbReference type="ChEBI" id="CHEBI:57705"/>
    </ligand>
</feature>
<evidence type="ECO:0000256" key="9">
    <source>
        <dbReference type="ARBA" id="ARBA00022723"/>
    </source>
</evidence>
<evidence type="ECO:0000256" key="4">
    <source>
        <dbReference type="ARBA" id="ARBA00007707"/>
    </source>
</evidence>
<evidence type="ECO:0000256" key="13">
    <source>
        <dbReference type="ARBA" id="ARBA00022984"/>
    </source>
</evidence>
<feature type="active site" description="Proton acceptor" evidence="20">
    <location>
        <position position="362"/>
    </location>
</feature>
<feature type="region of interest" description="Linker" evidence="20">
    <location>
        <begin position="230"/>
        <end position="250"/>
    </location>
</feature>
<feature type="binding site" evidence="20">
    <location>
        <position position="332"/>
    </location>
    <ligand>
        <name>UDP-N-acetyl-alpha-D-glucosamine</name>
        <dbReference type="ChEBI" id="CHEBI:57705"/>
    </ligand>
</feature>
<comment type="cofactor">
    <cofactor evidence="20">
        <name>Mg(2+)</name>
        <dbReference type="ChEBI" id="CHEBI:18420"/>
    </cofactor>
    <text evidence="20">Binds 1 Mg(2+) ion per subunit.</text>
</comment>
<dbReference type="GO" id="GO:0071555">
    <property type="term" value="P:cell wall organization"/>
    <property type="evidence" value="ECO:0007669"/>
    <property type="project" value="UniProtKB-KW"/>
</dbReference>
<dbReference type="UniPathway" id="UPA00113">
    <property type="reaction ID" value="UER00532"/>
</dbReference>
<dbReference type="GO" id="GO:0000902">
    <property type="term" value="P:cell morphogenesis"/>
    <property type="evidence" value="ECO:0007669"/>
    <property type="project" value="UniProtKB-UniRule"/>
</dbReference>
<keyword evidence="11 20" id="KW-0460">Magnesium</keyword>
<evidence type="ECO:0000313" key="23">
    <source>
        <dbReference type="Proteomes" id="UP000199182"/>
    </source>
</evidence>
<feature type="region of interest" description="N-acetyltransferase" evidence="20">
    <location>
        <begin position="251"/>
        <end position="456"/>
    </location>
</feature>
<dbReference type="InterPro" id="IPR011004">
    <property type="entry name" value="Trimer_LpxA-like_sf"/>
</dbReference>
<evidence type="ECO:0000313" key="22">
    <source>
        <dbReference type="EMBL" id="SDN25332.1"/>
    </source>
</evidence>
<dbReference type="SUPFAM" id="SSF53448">
    <property type="entry name" value="Nucleotide-diphospho-sugar transferases"/>
    <property type="match status" value="1"/>
</dbReference>
<dbReference type="Gene3D" id="2.160.10.10">
    <property type="entry name" value="Hexapeptide repeat proteins"/>
    <property type="match status" value="1"/>
</dbReference>
<keyword evidence="14 20" id="KW-0511">Multifunctional enzyme</keyword>
<dbReference type="SUPFAM" id="SSF51161">
    <property type="entry name" value="Trimeric LpxA-like enzymes"/>
    <property type="match status" value="1"/>
</dbReference>
<comment type="similarity">
    <text evidence="4 20">In the C-terminal section; belongs to the transferase hexapeptide repeat family.</text>
</comment>
<evidence type="ECO:0000256" key="10">
    <source>
        <dbReference type="ARBA" id="ARBA00022737"/>
    </source>
</evidence>
<dbReference type="EMBL" id="FNID01000014">
    <property type="protein sequence ID" value="SDN25332.1"/>
    <property type="molecule type" value="Genomic_DNA"/>
</dbReference>
<dbReference type="GO" id="GO:0009245">
    <property type="term" value="P:lipid A biosynthetic process"/>
    <property type="evidence" value="ECO:0007669"/>
    <property type="project" value="UniProtKB-UniRule"/>
</dbReference>
<dbReference type="GO" id="GO:0005737">
    <property type="term" value="C:cytoplasm"/>
    <property type="evidence" value="ECO:0007669"/>
    <property type="project" value="UniProtKB-SubCell"/>
</dbReference>
<feature type="binding site" evidence="20">
    <location>
        <position position="365"/>
    </location>
    <ligand>
        <name>UDP-N-acetyl-alpha-D-glucosamine</name>
        <dbReference type="ChEBI" id="CHEBI:57705"/>
    </ligand>
</feature>
<dbReference type="InterPro" id="IPR038009">
    <property type="entry name" value="GlmU_C_LbH"/>
</dbReference>
<dbReference type="InterPro" id="IPR005882">
    <property type="entry name" value="Bifunctional_GlmU"/>
</dbReference>
<feature type="binding site" evidence="20">
    <location>
        <position position="439"/>
    </location>
    <ligand>
        <name>acetyl-CoA</name>
        <dbReference type="ChEBI" id="CHEBI:57288"/>
    </ligand>
</feature>
<dbReference type="RefSeq" id="WP_092639851.1">
    <property type="nucleotide sequence ID" value="NZ_FNID01000014.1"/>
</dbReference>
<dbReference type="EC" id="2.7.7.23" evidence="20"/>
<feature type="binding site" evidence="20">
    <location>
        <position position="140"/>
    </location>
    <ligand>
        <name>UDP-N-acetyl-alpha-D-glucosamine</name>
        <dbReference type="ChEBI" id="CHEBI:57705"/>
    </ligand>
</feature>
<evidence type="ECO:0000256" key="16">
    <source>
        <dbReference type="ARBA" id="ARBA00023316"/>
    </source>
</evidence>
<keyword evidence="12 20" id="KW-0133">Cell shape</keyword>
<gene>
    <name evidence="20" type="primary">glmU</name>
    <name evidence="22" type="ORF">SAMN05192585_11456</name>
</gene>
<feature type="binding site" evidence="20">
    <location>
        <begin position="9"/>
        <end position="12"/>
    </location>
    <ligand>
        <name>UDP-N-acetyl-alpha-D-glucosamine</name>
        <dbReference type="ChEBI" id="CHEBI:57705"/>
    </ligand>
</feature>
<evidence type="ECO:0000256" key="17">
    <source>
        <dbReference type="ARBA" id="ARBA00048247"/>
    </source>
</evidence>
<dbReference type="Proteomes" id="UP000199182">
    <property type="component" value="Unassembled WGS sequence"/>
</dbReference>
<evidence type="ECO:0000256" key="1">
    <source>
        <dbReference type="ARBA" id="ARBA00004496"/>
    </source>
</evidence>
<dbReference type="OrthoDB" id="9775031at2"/>
<comment type="subcellular location">
    <subcellularLocation>
        <location evidence="1 20">Cytoplasm</location>
    </subcellularLocation>
</comment>
<feature type="binding site" evidence="20">
    <location>
        <begin position="385"/>
        <end position="386"/>
    </location>
    <ligand>
        <name>acetyl-CoA</name>
        <dbReference type="ChEBI" id="CHEBI:57288"/>
    </ligand>
</feature>
<comment type="caution">
    <text evidence="20">Lacks conserved residue(s) required for the propagation of feature annotation.</text>
</comment>
<evidence type="ECO:0000256" key="2">
    <source>
        <dbReference type="ARBA" id="ARBA00005166"/>
    </source>
</evidence>
<keyword evidence="10 20" id="KW-0677">Repeat</keyword>
<evidence type="ECO:0000256" key="15">
    <source>
        <dbReference type="ARBA" id="ARBA00023315"/>
    </source>
</evidence>
<feature type="binding site" evidence="20">
    <location>
        <position position="169"/>
    </location>
    <ligand>
        <name>UDP-N-acetyl-alpha-D-glucosamine</name>
        <dbReference type="ChEBI" id="CHEBI:57705"/>
    </ligand>
</feature>
<comment type="pathway">
    <text evidence="20">Bacterial outer membrane biogenesis; LPS lipid A biosynthesis.</text>
</comment>
<evidence type="ECO:0000256" key="8">
    <source>
        <dbReference type="ARBA" id="ARBA00022695"/>
    </source>
</evidence>
<dbReference type="UniPathway" id="UPA00973"/>
<keyword evidence="6 20" id="KW-0963">Cytoplasm</keyword>
<keyword evidence="16 20" id="KW-0961">Cell wall biogenesis/degradation</keyword>
<dbReference type="GO" id="GO:0006048">
    <property type="term" value="P:UDP-N-acetylglucosamine biosynthetic process"/>
    <property type="evidence" value="ECO:0007669"/>
    <property type="project" value="UniProtKB-UniPathway"/>
</dbReference>
<feature type="region of interest" description="Pyrophosphorylase" evidence="20">
    <location>
        <begin position="1"/>
        <end position="229"/>
    </location>
</feature>
<dbReference type="NCBIfam" id="TIGR01173">
    <property type="entry name" value="glmU"/>
    <property type="match status" value="1"/>
</dbReference>
<dbReference type="PANTHER" id="PTHR43584:SF3">
    <property type="entry name" value="BIFUNCTIONAL PROTEIN GLMU"/>
    <property type="match status" value="1"/>
</dbReference>
<evidence type="ECO:0000256" key="12">
    <source>
        <dbReference type="ARBA" id="ARBA00022960"/>
    </source>
</evidence>
<dbReference type="GO" id="GO:0019134">
    <property type="term" value="F:glucosamine-1-phosphate N-acetyltransferase activity"/>
    <property type="evidence" value="ECO:0007669"/>
    <property type="project" value="UniProtKB-UniRule"/>
</dbReference>
<keyword evidence="13 20" id="KW-0573">Peptidoglycan synthesis</keyword>
<evidence type="ECO:0000256" key="20">
    <source>
        <dbReference type="HAMAP-Rule" id="MF_01631"/>
    </source>
</evidence>
<comment type="catalytic activity">
    <reaction evidence="17 20">
        <text>alpha-D-glucosamine 1-phosphate + acetyl-CoA = N-acetyl-alpha-D-glucosamine 1-phosphate + CoA + H(+)</text>
        <dbReference type="Rhea" id="RHEA:13725"/>
        <dbReference type="ChEBI" id="CHEBI:15378"/>
        <dbReference type="ChEBI" id="CHEBI:57287"/>
        <dbReference type="ChEBI" id="CHEBI:57288"/>
        <dbReference type="ChEBI" id="CHEBI:57776"/>
        <dbReference type="ChEBI" id="CHEBI:58516"/>
        <dbReference type="EC" id="2.3.1.157"/>
    </reaction>
</comment>
<protein>
    <recommendedName>
        <fullName evidence="20">Bifunctional protein GlmU</fullName>
    </recommendedName>
    <domain>
        <recommendedName>
            <fullName evidence="20">UDP-N-acetylglucosamine pyrophosphorylase</fullName>
            <ecNumber evidence="20">2.7.7.23</ecNumber>
        </recommendedName>
        <alternativeName>
            <fullName evidence="20">N-acetylglucosamine-1-phosphate uridyltransferase</fullName>
        </alternativeName>
    </domain>
    <domain>
        <recommendedName>
            <fullName evidence="20">Glucosamine-1-phosphate N-acetyltransferase</fullName>
            <ecNumber evidence="20">2.3.1.157</ecNumber>
        </recommendedName>
    </domain>
</protein>
<accession>A0A1G9ZUM4</accession>
<dbReference type="InterPro" id="IPR018357">
    <property type="entry name" value="Hexapep_transf_CS"/>
</dbReference>
<feature type="domain" description="Nucleotidyl transferase" evidence="21">
    <location>
        <begin position="6"/>
        <end position="219"/>
    </location>
</feature>
<dbReference type="GO" id="GO:0009252">
    <property type="term" value="P:peptidoglycan biosynthetic process"/>
    <property type="evidence" value="ECO:0007669"/>
    <property type="project" value="UniProtKB-UniRule"/>
</dbReference>
<keyword evidence="8 20" id="KW-0548">Nucleotidyltransferase</keyword>
<evidence type="ECO:0000256" key="3">
    <source>
        <dbReference type="ARBA" id="ARBA00005208"/>
    </source>
</evidence>
<feature type="binding site" evidence="20">
    <location>
        <position position="350"/>
    </location>
    <ligand>
        <name>UDP-N-acetyl-alpha-D-glucosamine</name>
        <dbReference type="ChEBI" id="CHEBI:57705"/>
    </ligand>
</feature>
<dbReference type="InterPro" id="IPR029044">
    <property type="entry name" value="Nucleotide-diphossugar_trans"/>
</dbReference>
<evidence type="ECO:0000256" key="7">
    <source>
        <dbReference type="ARBA" id="ARBA00022679"/>
    </source>
</evidence>
<feature type="binding site" evidence="20">
    <location>
        <begin position="77"/>
        <end position="78"/>
    </location>
    <ligand>
        <name>UDP-N-acetyl-alpha-D-glucosamine</name>
        <dbReference type="ChEBI" id="CHEBI:57705"/>
    </ligand>
</feature>
<feature type="binding site" evidence="20">
    <location>
        <position position="227"/>
    </location>
    <ligand>
        <name>Mg(2+)</name>
        <dbReference type="ChEBI" id="CHEBI:18420"/>
    </ligand>
</feature>
<dbReference type="GO" id="GO:0008360">
    <property type="term" value="P:regulation of cell shape"/>
    <property type="evidence" value="ECO:0007669"/>
    <property type="project" value="UniProtKB-KW"/>
</dbReference>
<evidence type="ECO:0000256" key="11">
    <source>
        <dbReference type="ARBA" id="ARBA00022842"/>
    </source>
</evidence>
<dbReference type="PROSITE" id="PS00101">
    <property type="entry name" value="HEXAPEP_TRANSFERASES"/>
    <property type="match status" value="1"/>
</dbReference>
<dbReference type="InterPro" id="IPR050065">
    <property type="entry name" value="GlmU-like"/>
</dbReference>
<evidence type="ECO:0000256" key="6">
    <source>
        <dbReference type="ARBA" id="ARBA00022490"/>
    </source>
</evidence>
<dbReference type="Gene3D" id="3.90.550.10">
    <property type="entry name" value="Spore Coat Polysaccharide Biosynthesis Protein SpsA, Chain A"/>
    <property type="match status" value="1"/>
</dbReference>
<dbReference type="CDD" id="cd02540">
    <property type="entry name" value="GT2_GlmU_N_bac"/>
    <property type="match status" value="1"/>
</dbReference>
<evidence type="ECO:0000256" key="5">
    <source>
        <dbReference type="ARBA" id="ARBA00007947"/>
    </source>
</evidence>
<feature type="binding site" evidence="20">
    <location>
        <position position="154"/>
    </location>
    <ligand>
        <name>UDP-N-acetyl-alpha-D-glucosamine</name>
        <dbReference type="ChEBI" id="CHEBI:57705"/>
    </ligand>
</feature>
<keyword evidence="9 20" id="KW-0479">Metal-binding</keyword>
<proteinExistence type="inferred from homology"/>
<evidence type="ECO:0000256" key="14">
    <source>
        <dbReference type="ARBA" id="ARBA00023268"/>
    </source>
</evidence>
<dbReference type="Pfam" id="PF00483">
    <property type="entry name" value="NTP_transferase"/>
    <property type="match status" value="1"/>
</dbReference>
<feature type="binding site" evidence="20">
    <location>
        <position position="227"/>
    </location>
    <ligand>
        <name>UDP-N-acetyl-alpha-D-glucosamine</name>
        <dbReference type="ChEBI" id="CHEBI:57705"/>
    </ligand>
</feature>
<dbReference type="HAMAP" id="MF_01631">
    <property type="entry name" value="GlmU"/>
    <property type="match status" value="1"/>
</dbReference>
<organism evidence="22 23">
    <name type="scientific">Acetanaerobacterium elongatum</name>
    <dbReference type="NCBI Taxonomy" id="258515"/>
    <lineage>
        <taxon>Bacteria</taxon>
        <taxon>Bacillati</taxon>
        <taxon>Bacillota</taxon>
        <taxon>Clostridia</taxon>
        <taxon>Eubacteriales</taxon>
        <taxon>Oscillospiraceae</taxon>
        <taxon>Acetanaerobacterium</taxon>
    </lineage>
</organism>
<dbReference type="Pfam" id="PF00132">
    <property type="entry name" value="Hexapep"/>
    <property type="match status" value="2"/>
</dbReference>
<evidence type="ECO:0000256" key="18">
    <source>
        <dbReference type="ARBA" id="ARBA00048493"/>
    </source>
</evidence>
<dbReference type="EC" id="2.3.1.157" evidence="20"/>
<sequence length="456" mass="48439">MGTAGAIILAAGEGKRMKSASPKPMLEVLFKPMAVWVTDAVRQAGIEDLCIVCPQNDKMQEFFSATCKIAVQREKLGTGHAVMQARSFIEQHMGGEIVVLNGDAPFCGGETIRAAREFHIKRKNDVTVITARVKNPFGYGRIVRGNGGLERIVEQKDADAETALISEINSGAYVFNAHSLLTALNGLTNQNAAGEFYLTDTIDVILRNGGRADAFDAQDEQIVLGANDPIQLYELNRIANEKSIRAQMEKGVRFVSLDGVVIAADAQIGPDTDILPGTIIKPGCIIGSGCTIGPNTLIENSRIGSGTVINASQVYGSRVGDKVKIGPFTQLRVGCDIKDGAKIGDFVEVKNSVVGEKTSIAHLTYIGDSDVGGGVNFGCGVVTVNYDGKNKYRTTIGNNAFVGCNTNLIAPVTVGDGAYIAAGSTITEDVESGDMAIARARQVNKKGYANGRYNKK</sequence>
<comment type="function">
    <text evidence="19 20">Catalyzes the last two sequential reactions in the de novo biosynthetic pathway for UDP-N-acetylglucosamine (UDP-GlcNAc). The C-terminal domain catalyzes the transfer of acetyl group from acetyl coenzyme A to glucosamine-1-phosphate (GlcN-1-P) to produce N-acetylglucosamine-1-phosphate (GlcNAc-1-P), which is converted into UDP-GlcNAc by the transfer of uridine 5-monophosphate (from uridine 5-triphosphate), a reaction catalyzed by the N-terminal domain.</text>
</comment>
<dbReference type="AlphaFoldDB" id="A0A1G9ZUM4"/>
<dbReference type="InterPro" id="IPR001451">
    <property type="entry name" value="Hexapep"/>
</dbReference>
<evidence type="ECO:0000256" key="19">
    <source>
        <dbReference type="ARBA" id="ARBA00049628"/>
    </source>
</evidence>
<comment type="subunit">
    <text evidence="20">Homotrimer.</text>
</comment>
<feature type="binding site" evidence="20">
    <location>
        <position position="376"/>
    </location>
    <ligand>
        <name>UDP-N-acetyl-alpha-D-glucosamine</name>
        <dbReference type="ChEBI" id="CHEBI:57705"/>
    </ligand>
</feature>
<dbReference type="GO" id="GO:0016020">
    <property type="term" value="C:membrane"/>
    <property type="evidence" value="ECO:0007669"/>
    <property type="project" value="GOC"/>
</dbReference>
<feature type="binding site" evidence="20">
    <location>
        <position position="23"/>
    </location>
    <ligand>
        <name>UDP-N-acetyl-alpha-D-glucosamine</name>
        <dbReference type="ChEBI" id="CHEBI:57705"/>
    </ligand>
</feature>
<name>A0A1G9ZUM4_9FIRM</name>
<dbReference type="InterPro" id="IPR005835">
    <property type="entry name" value="NTP_transferase_dom"/>
</dbReference>
<comment type="catalytic activity">
    <reaction evidence="18 20">
        <text>N-acetyl-alpha-D-glucosamine 1-phosphate + UTP + H(+) = UDP-N-acetyl-alpha-D-glucosamine + diphosphate</text>
        <dbReference type="Rhea" id="RHEA:13509"/>
        <dbReference type="ChEBI" id="CHEBI:15378"/>
        <dbReference type="ChEBI" id="CHEBI:33019"/>
        <dbReference type="ChEBI" id="CHEBI:46398"/>
        <dbReference type="ChEBI" id="CHEBI:57705"/>
        <dbReference type="ChEBI" id="CHEBI:57776"/>
        <dbReference type="EC" id="2.7.7.23"/>
    </reaction>
</comment>
<dbReference type="CDD" id="cd03353">
    <property type="entry name" value="LbH_GlmU_C"/>
    <property type="match status" value="1"/>
</dbReference>